<proteinExistence type="inferred from homology"/>
<dbReference type="InterPro" id="IPR036188">
    <property type="entry name" value="FAD/NAD-bd_sf"/>
</dbReference>
<dbReference type="OrthoDB" id="9798604at2"/>
<protein>
    <recommendedName>
        <fullName evidence="6">Glucose-methanol-choline oxidoreductase C-terminal domain-containing protein</fullName>
    </recommendedName>
</protein>
<keyword evidence="8" id="KW-1185">Reference proteome</keyword>
<reference evidence="7" key="1">
    <citation type="submission" date="2019-09" db="EMBL/GenBank/DDBJ databases">
        <authorList>
            <person name="Teo W.F.A."/>
            <person name="Duangmal K."/>
        </authorList>
    </citation>
    <scope>NUCLEOTIDE SEQUENCE [LARGE SCALE GENOMIC DNA]</scope>
    <source>
        <strain evidence="7">K81G1</strain>
    </source>
</reference>
<evidence type="ECO:0000256" key="5">
    <source>
        <dbReference type="ARBA" id="ARBA00023002"/>
    </source>
</evidence>
<evidence type="ECO:0000259" key="6">
    <source>
        <dbReference type="Pfam" id="PF05199"/>
    </source>
</evidence>
<dbReference type="SUPFAM" id="SSF54373">
    <property type="entry name" value="FAD-linked reductases, C-terminal domain"/>
    <property type="match status" value="1"/>
</dbReference>
<dbReference type="AlphaFoldDB" id="A0A5N0V6K1"/>
<dbReference type="GO" id="GO:0016614">
    <property type="term" value="F:oxidoreductase activity, acting on CH-OH group of donors"/>
    <property type="evidence" value="ECO:0007669"/>
    <property type="project" value="InterPro"/>
</dbReference>
<keyword evidence="3" id="KW-0285">Flavoprotein</keyword>
<evidence type="ECO:0000256" key="2">
    <source>
        <dbReference type="ARBA" id="ARBA00010790"/>
    </source>
</evidence>
<comment type="cofactor">
    <cofactor evidence="1">
        <name>FAD</name>
        <dbReference type="ChEBI" id="CHEBI:57692"/>
    </cofactor>
</comment>
<dbReference type="Pfam" id="PF05199">
    <property type="entry name" value="GMC_oxred_C"/>
    <property type="match status" value="1"/>
</dbReference>
<name>A0A5N0V6K1_9PSEU</name>
<dbReference type="Proteomes" id="UP000319769">
    <property type="component" value="Unassembled WGS sequence"/>
</dbReference>
<evidence type="ECO:0000256" key="3">
    <source>
        <dbReference type="ARBA" id="ARBA00022630"/>
    </source>
</evidence>
<dbReference type="PANTHER" id="PTHR42784:SF1">
    <property type="entry name" value="PYRANOSE 2-OXIDASE"/>
    <property type="match status" value="1"/>
</dbReference>
<comment type="similarity">
    <text evidence="2">Belongs to the GMC oxidoreductase family.</text>
</comment>
<dbReference type="InterPro" id="IPR051473">
    <property type="entry name" value="P2Ox-like"/>
</dbReference>
<keyword evidence="4" id="KW-0274">FAD</keyword>
<keyword evidence="5" id="KW-0560">Oxidoreductase</keyword>
<dbReference type="PANTHER" id="PTHR42784">
    <property type="entry name" value="PYRANOSE 2-OXIDASE"/>
    <property type="match status" value="1"/>
</dbReference>
<evidence type="ECO:0000256" key="4">
    <source>
        <dbReference type="ARBA" id="ARBA00022827"/>
    </source>
</evidence>
<dbReference type="SUPFAM" id="SSF51905">
    <property type="entry name" value="FAD/NAD(P)-binding domain"/>
    <property type="match status" value="1"/>
</dbReference>
<comment type="caution">
    <text evidence="7">The sequence shown here is derived from an EMBL/GenBank/DDBJ whole genome shotgun (WGS) entry which is preliminary data.</text>
</comment>
<dbReference type="RefSeq" id="WP_144752400.1">
    <property type="nucleotide sequence ID" value="NZ_VMNW02000020.1"/>
</dbReference>
<accession>A0A5N0V6K1</accession>
<dbReference type="EMBL" id="VMNW02000020">
    <property type="protein sequence ID" value="KAA9160690.1"/>
    <property type="molecule type" value="Genomic_DNA"/>
</dbReference>
<dbReference type="InterPro" id="IPR007867">
    <property type="entry name" value="GMC_OxRtase_C"/>
</dbReference>
<organism evidence="7 8">
    <name type="scientific">Amycolatopsis acidicola</name>
    <dbReference type="NCBI Taxonomy" id="2596893"/>
    <lineage>
        <taxon>Bacteria</taxon>
        <taxon>Bacillati</taxon>
        <taxon>Actinomycetota</taxon>
        <taxon>Actinomycetes</taxon>
        <taxon>Pseudonocardiales</taxon>
        <taxon>Pseudonocardiaceae</taxon>
        <taxon>Amycolatopsis</taxon>
    </lineage>
</organism>
<dbReference type="Gene3D" id="3.50.50.60">
    <property type="entry name" value="FAD/NAD(P)-binding domain"/>
    <property type="match status" value="2"/>
</dbReference>
<gene>
    <name evidence="7" type="ORF">FPZ12_016205</name>
</gene>
<evidence type="ECO:0000313" key="7">
    <source>
        <dbReference type="EMBL" id="KAA9160690.1"/>
    </source>
</evidence>
<evidence type="ECO:0000256" key="1">
    <source>
        <dbReference type="ARBA" id="ARBA00001974"/>
    </source>
</evidence>
<sequence>MVDLPEARLADHRGPVRPEVLIVGSGPIGSAFARVVADLRPATEILMVDAGPVVTTPPGMHVKNIPGERERLVAQVRSQGPSWSEADIARAAALIGKPPSGADPRPGTGYLDPEAAAVADPRFAVAAALSTVVGGMGAHWTCACPYPAGRELPPFVPGKEWEPALHRARELLAVTQEAFPPTLQGEAVRRALSGEFDAGLPDGRKVQPMPLACTVLPGGARRWTGADTVLGTLPTDPAASFTLLPETLCRGLVVEEGRVRYAVLEDRATGGRWTVSPDLVLVAADGLRTPQLLWASGIRPKALGHYLNDHIQVMAGVQLDPALVSAVAAERSLNGHPGGRQTEDALVGVHWIPYSDEHPFHGQLMHLDLSPMPLGEGPVRDQRHVIGMGHFVPKDIRFDDRLVFSEAETDEYGMPRIRWRYELTEADLAGIEGAKHLQGRVARALGGFAAGREPSLMPNGSSLHYQGTYRMGARDDGASVCDRHARVWGLENLFLGGNGLIPTATAGNPTLTSVAHAVRTARAAVDRLAAARPMTVDG</sequence>
<feature type="domain" description="Glucose-methanol-choline oxidoreductase C-terminal" evidence="6">
    <location>
        <begin position="408"/>
        <end position="517"/>
    </location>
</feature>
<evidence type="ECO:0000313" key="8">
    <source>
        <dbReference type="Proteomes" id="UP000319769"/>
    </source>
</evidence>